<keyword evidence="2" id="KW-0539">Nucleus</keyword>
<evidence type="ECO:0000313" key="5">
    <source>
        <dbReference type="EMBL" id="CAD7697725.1"/>
    </source>
</evidence>
<accession>A0A8S1J2B1</accession>
<protein>
    <recommendedName>
        <fullName evidence="4">Tify domain-containing protein</fullName>
    </recommendedName>
</protein>
<feature type="domain" description="Tify" evidence="4">
    <location>
        <begin position="398"/>
        <end position="448"/>
    </location>
</feature>
<feature type="region of interest" description="Disordered" evidence="3">
    <location>
        <begin position="1"/>
        <end position="49"/>
    </location>
</feature>
<feature type="compositionally biased region" description="Polar residues" evidence="3">
    <location>
        <begin position="37"/>
        <end position="49"/>
    </location>
</feature>
<name>A0A8S1J2B1_9CHLO</name>
<comment type="caution">
    <text evidence="5">The sequence shown here is derived from an EMBL/GenBank/DDBJ whole genome shotgun (WGS) entry which is preliminary data.</text>
</comment>
<dbReference type="Proteomes" id="UP000708148">
    <property type="component" value="Unassembled WGS sequence"/>
</dbReference>
<dbReference type="GO" id="GO:0005634">
    <property type="term" value="C:nucleus"/>
    <property type="evidence" value="ECO:0007669"/>
    <property type="project" value="UniProtKB-SubCell"/>
</dbReference>
<sequence length="489" mass="53565">MDSSCTPLGIRIRASNSDDQLGHLHEPCTPEGREETGTQAGLGSRRQSGSGCDFLDDEGLLMPPRSSAPLHQHRVAPMKSRLSFRARLKLHLRKLGTPAVLSAGQGVKNEVCGGLQREEMRRRNTCPGGRDNIPRKKRSNLGMVFVRISPRFSIRDLPRMYEDFKRSRGDAEQRRQRKISWDLDRAQPSMAGKVCRRKRTGPAPNAFFRCVKTSLKKRALDTHISAIGDASIVLGMSRPPATSGTRPPNYSCMREMFAKRQWLRGSSRVRSPRCDAFQSFFWNRDDGRDVAGALADADPGADAASDQKVDGIAGVLPDHSKLGGSFPFADLAHMQRCGAFPRAEPHWKARPGVCSPDIPKTCAPKASQIIAVLMKANLLTLGEKLQYKTKHGQLLAEGWVMWNGILCSRCGGVVGPTGFERCAGSLARRPCDHIFTHSGQTLHSAYKMLGLGQQIEGGPSSPEEEGSREVVTMDGVAMESQLGDLVISS</sequence>
<feature type="compositionally biased region" description="Basic and acidic residues" evidence="3">
    <location>
        <begin position="20"/>
        <end position="36"/>
    </location>
</feature>
<dbReference type="EMBL" id="CAJHUC010000704">
    <property type="protein sequence ID" value="CAD7697725.1"/>
    <property type="molecule type" value="Genomic_DNA"/>
</dbReference>
<keyword evidence="6" id="KW-1185">Reference proteome</keyword>
<proteinExistence type="predicted"/>
<dbReference type="AlphaFoldDB" id="A0A8S1J2B1"/>
<dbReference type="InterPro" id="IPR032308">
    <property type="entry name" value="TDBD"/>
</dbReference>
<organism evidence="5 6">
    <name type="scientific">Ostreobium quekettii</name>
    <dbReference type="NCBI Taxonomy" id="121088"/>
    <lineage>
        <taxon>Eukaryota</taxon>
        <taxon>Viridiplantae</taxon>
        <taxon>Chlorophyta</taxon>
        <taxon>core chlorophytes</taxon>
        <taxon>Ulvophyceae</taxon>
        <taxon>TCBD clade</taxon>
        <taxon>Bryopsidales</taxon>
        <taxon>Ostreobineae</taxon>
        <taxon>Ostreobiaceae</taxon>
        <taxon>Ostreobium</taxon>
    </lineage>
</organism>
<reference evidence="5" key="1">
    <citation type="submission" date="2020-12" db="EMBL/GenBank/DDBJ databases">
        <authorList>
            <person name="Iha C."/>
        </authorList>
    </citation>
    <scope>NUCLEOTIDE SEQUENCE</scope>
</reference>
<gene>
    <name evidence="5" type="ORF">OSTQU699_LOCUS3086</name>
</gene>
<comment type="subcellular location">
    <subcellularLocation>
        <location evidence="1">Nucleus</location>
    </subcellularLocation>
</comment>
<evidence type="ECO:0000313" key="6">
    <source>
        <dbReference type="Proteomes" id="UP000708148"/>
    </source>
</evidence>
<evidence type="ECO:0000259" key="4">
    <source>
        <dbReference type="Pfam" id="PF16135"/>
    </source>
</evidence>
<dbReference type="OrthoDB" id="1700713at2759"/>
<evidence type="ECO:0000256" key="3">
    <source>
        <dbReference type="SAM" id="MobiDB-lite"/>
    </source>
</evidence>
<dbReference type="Pfam" id="PF16135">
    <property type="entry name" value="TDBD"/>
    <property type="match status" value="1"/>
</dbReference>
<evidence type="ECO:0000256" key="1">
    <source>
        <dbReference type="ARBA" id="ARBA00004123"/>
    </source>
</evidence>
<evidence type="ECO:0000256" key="2">
    <source>
        <dbReference type="ARBA" id="ARBA00023242"/>
    </source>
</evidence>